<accession>A0A2V0P9T7</accession>
<evidence type="ECO:0000313" key="2">
    <source>
        <dbReference type="EMBL" id="GBF93865.1"/>
    </source>
</evidence>
<comment type="caution">
    <text evidence="2">The sequence shown here is derived from an EMBL/GenBank/DDBJ whole genome shotgun (WGS) entry which is preliminary data.</text>
</comment>
<gene>
    <name evidence="2" type="ORF">Rsub_06864</name>
</gene>
<dbReference type="Proteomes" id="UP000247498">
    <property type="component" value="Unassembled WGS sequence"/>
</dbReference>
<evidence type="ECO:0000313" key="3">
    <source>
        <dbReference type="Proteomes" id="UP000247498"/>
    </source>
</evidence>
<sequence length="195" mass="18894">MLRQAGGGAAALAAASAAAAAPAAAAGTSLAGPLQQQQQQQGVAAAAVKPKRRQRKSVRAAEEPAECRPLSQSITAEAAAAASGAPAALRGALRLRNHGEGYVAIELVTVRLLSDTAEHLSAMAACGGADGSSDGGEFPTLPPGGALSCSWAAPLPAGAAVGSYTSVVSSVTLAATGERCEAACAHPLAGAEGEC</sequence>
<name>A0A2V0P9T7_9CHLO</name>
<reference evidence="2 3" key="1">
    <citation type="journal article" date="2018" name="Sci. Rep.">
        <title>Raphidocelis subcapitata (=Pseudokirchneriella subcapitata) provides an insight into genome evolution and environmental adaptations in the Sphaeropleales.</title>
        <authorList>
            <person name="Suzuki S."/>
            <person name="Yamaguchi H."/>
            <person name="Nakajima N."/>
            <person name="Kawachi M."/>
        </authorList>
    </citation>
    <scope>NUCLEOTIDE SEQUENCE [LARGE SCALE GENOMIC DNA]</scope>
    <source>
        <strain evidence="2 3">NIES-35</strain>
    </source>
</reference>
<evidence type="ECO:0000256" key="1">
    <source>
        <dbReference type="SAM" id="MobiDB-lite"/>
    </source>
</evidence>
<keyword evidence="3" id="KW-1185">Reference proteome</keyword>
<protein>
    <submittedName>
        <fullName evidence="2">Uncharacterized protein</fullName>
    </submittedName>
</protein>
<dbReference type="AlphaFoldDB" id="A0A2V0P9T7"/>
<feature type="compositionally biased region" description="Basic residues" evidence="1">
    <location>
        <begin position="49"/>
        <end position="58"/>
    </location>
</feature>
<dbReference type="EMBL" id="BDRX01000045">
    <property type="protein sequence ID" value="GBF93865.1"/>
    <property type="molecule type" value="Genomic_DNA"/>
</dbReference>
<dbReference type="InParanoid" id="A0A2V0P9T7"/>
<feature type="region of interest" description="Disordered" evidence="1">
    <location>
        <begin position="27"/>
        <end position="66"/>
    </location>
</feature>
<proteinExistence type="predicted"/>
<feature type="compositionally biased region" description="Low complexity" evidence="1">
    <location>
        <begin position="27"/>
        <end position="48"/>
    </location>
</feature>
<organism evidence="2 3">
    <name type="scientific">Raphidocelis subcapitata</name>
    <dbReference type="NCBI Taxonomy" id="307507"/>
    <lineage>
        <taxon>Eukaryota</taxon>
        <taxon>Viridiplantae</taxon>
        <taxon>Chlorophyta</taxon>
        <taxon>core chlorophytes</taxon>
        <taxon>Chlorophyceae</taxon>
        <taxon>CS clade</taxon>
        <taxon>Sphaeropleales</taxon>
        <taxon>Selenastraceae</taxon>
        <taxon>Raphidocelis</taxon>
    </lineage>
</organism>